<feature type="region of interest" description="Disordered" evidence="1">
    <location>
        <begin position="157"/>
        <end position="183"/>
    </location>
</feature>
<evidence type="ECO:0000313" key="3">
    <source>
        <dbReference type="Proteomes" id="UP000567179"/>
    </source>
</evidence>
<evidence type="ECO:0000313" key="2">
    <source>
        <dbReference type="EMBL" id="KAF5326778.1"/>
    </source>
</evidence>
<feature type="compositionally biased region" description="Basic and acidic residues" evidence="1">
    <location>
        <begin position="38"/>
        <end position="54"/>
    </location>
</feature>
<feature type="compositionally biased region" description="Polar residues" evidence="1">
    <location>
        <begin position="171"/>
        <end position="183"/>
    </location>
</feature>
<reference evidence="2 3" key="1">
    <citation type="journal article" date="2020" name="ISME J.">
        <title>Uncovering the hidden diversity of litter-decomposition mechanisms in mushroom-forming fungi.</title>
        <authorList>
            <person name="Floudas D."/>
            <person name="Bentzer J."/>
            <person name="Ahren D."/>
            <person name="Johansson T."/>
            <person name="Persson P."/>
            <person name="Tunlid A."/>
        </authorList>
    </citation>
    <scope>NUCLEOTIDE SEQUENCE [LARGE SCALE GENOMIC DNA]</scope>
    <source>
        <strain evidence="2 3">CBS 101986</strain>
    </source>
</reference>
<keyword evidence="3" id="KW-1185">Reference proteome</keyword>
<dbReference type="AlphaFoldDB" id="A0A8H5BP60"/>
<feature type="region of interest" description="Disordered" evidence="1">
    <location>
        <begin position="1"/>
        <end position="57"/>
    </location>
</feature>
<proteinExistence type="predicted"/>
<sequence>MSAQTHPRAFNSTLPTYGPRWINPKGTSQALNDVLASEDGKDKAPKKENDEDKPAVLPRPGLIHLLPPAITFLLACGTITDTVLLSSPPRPTARCYQAAPPSLPSRVFPPLRALLAIGWPSVCAFSLKYNLDNADDIRSLEQLLSLPKTNLVGVQPQAESSRYVDPKTVDKTSPNYSASSSRS</sequence>
<name>A0A8H5BP60_9AGAR</name>
<organism evidence="2 3">
    <name type="scientific">Psilocybe cf. subviscida</name>
    <dbReference type="NCBI Taxonomy" id="2480587"/>
    <lineage>
        <taxon>Eukaryota</taxon>
        <taxon>Fungi</taxon>
        <taxon>Dikarya</taxon>
        <taxon>Basidiomycota</taxon>
        <taxon>Agaricomycotina</taxon>
        <taxon>Agaricomycetes</taxon>
        <taxon>Agaricomycetidae</taxon>
        <taxon>Agaricales</taxon>
        <taxon>Agaricineae</taxon>
        <taxon>Strophariaceae</taxon>
        <taxon>Psilocybe</taxon>
    </lineage>
</organism>
<dbReference type="EMBL" id="JAACJJ010000014">
    <property type="protein sequence ID" value="KAF5326778.1"/>
    <property type="molecule type" value="Genomic_DNA"/>
</dbReference>
<protein>
    <submittedName>
        <fullName evidence="2">Uncharacterized protein</fullName>
    </submittedName>
</protein>
<dbReference type="Proteomes" id="UP000567179">
    <property type="component" value="Unassembled WGS sequence"/>
</dbReference>
<comment type="caution">
    <text evidence="2">The sequence shown here is derived from an EMBL/GenBank/DDBJ whole genome shotgun (WGS) entry which is preliminary data.</text>
</comment>
<feature type="compositionally biased region" description="Polar residues" evidence="1">
    <location>
        <begin position="1"/>
        <end position="15"/>
    </location>
</feature>
<gene>
    <name evidence="2" type="ORF">D9619_003887</name>
</gene>
<accession>A0A8H5BP60</accession>
<evidence type="ECO:0000256" key="1">
    <source>
        <dbReference type="SAM" id="MobiDB-lite"/>
    </source>
</evidence>